<gene>
    <name evidence="2" type="ORF">B0174_04620</name>
</gene>
<comment type="caution">
    <text evidence="2">The sequence shown here is derived from an EMBL/GenBank/DDBJ whole genome shotgun (WGS) entry which is preliminary data.</text>
</comment>
<dbReference type="OrthoDB" id="5346710at2"/>
<dbReference type="Gene3D" id="1.25.40.10">
    <property type="entry name" value="Tetratricopeptide repeat domain"/>
    <property type="match status" value="1"/>
</dbReference>
<sequence>MNQTNCFIHISKLCNSKRKTVDESCVIKKNNDLYITYCENDTLDKFEYDMNLLAGSSSFFYFLKKKFSSTFISVFSVFVILIGFLSVSIYEDFLKKIVFEIPFSWEFNDYIAFAFVIIFFLGLLMMPSILEAEGNEFKNLISSWFNKDIRKLKKLKLTLFNFDEKINIHLYNFDLEDANHWLWKIFTSTILNRFLSVNFYVRNDKLQNITKRLKKLGVLDIEIIRNESSSKKCDIEILLSSKEQKLYSLMQLCSTVILKQRDKKTFISLELFEYCGKNFIKEEQDSKNQLIFGFQNFINRSFDDFKFLAQEKSLQVFFTSNVTFKDLSDEEKRLAYYLRNHIEECVATFENPISFLILYYYVKDIVLDQRRTIKILEKLISSIKNKQQYELINFYWFEIAGFMFDFNDVNTFESSNNSYYRKISIEALNDLAFLFERNGHFEQAILLNQYLYEINPNKYALNICSLYERMGLFEQAYNSLPKELNLGKDFKPNDIEVRYYQRKAVWIIISQRNESLKQEGIESLNKLESLLFSHSEDNNPLWLWHFYNIKANLQEWNENYDEAISFYKKCLSIPTLGAFEYGGTFVNMAISYRYKYILQTSKDEKTIDKSIKFGRLGMILKQSVGDRDEMPVVLHNFALNILYKISNIMDLSLCNEALETTNEALIILDKTKSIKRLGMVLIENYIVKSLLKIDTKDIVLRLENHLINLGQSELKQLLNVYKEFEKTNKIKKLEFLDKEFDELYKK</sequence>
<evidence type="ECO:0000313" key="3">
    <source>
        <dbReference type="Proteomes" id="UP000251135"/>
    </source>
</evidence>
<feature type="transmembrane region" description="Helical" evidence="1">
    <location>
        <begin position="71"/>
        <end position="90"/>
    </location>
</feature>
<dbReference type="EMBL" id="MUXE01000005">
    <property type="protein sequence ID" value="PUE65086.1"/>
    <property type="molecule type" value="Genomic_DNA"/>
</dbReference>
<dbReference type="AlphaFoldDB" id="A0A363D167"/>
<keyword evidence="1" id="KW-0812">Transmembrane</keyword>
<dbReference type="InterPro" id="IPR011990">
    <property type="entry name" value="TPR-like_helical_dom_sf"/>
</dbReference>
<organism evidence="2 3">
    <name type="scientific">Arcobacter caeni</name>
    <dbReference type="NCBI Taxonomy" id="1912877"/>
    <lineage>
        <taxon>Bacteria</taxon>
        <taxon>Pseudomonadati</taxon>
        <taxon>Campylobacterota</taxon>
        <taxon>Epsilonproteobacteria</taxon>
        <taxon>Campylobacterales</taxon>
        <taxon>Arcobacteraceae</taxon>
        <taxon>Arcobacter</taxon>
    </lineage>
</organism>
<feature type="transmembrane region" description="Helical" evidence="1">
    <location>
        <begin position="110"/>
        <end position="130"/>
    </location>
</feature>
<evidence type="ECO:0000256" key="1">
    <source>
        <dbReference type="SAM" id="Phobius"/>
    </source>
</evidence>
<evidence type="ECO:0000313" key="2">
    <source>
        <dbReference type="EMBL" id="PUE65086.1"/>
    </source>
</evidence>
<protein>
    <submittedName>
        <fullName evidence="2">Uncharacterized protein</fullName>
    </submittedName>
</protein>
<name>A0A363D167_9BACT</name>
<dbReference type="SUPFAM" id="SSF48452">
    <property type="entry name" value="TPR-like"/>
    <property type="match status" value="1"/>
</dbReference>
<dbReference type="Proteomes" id="UP000251135">
    <property type="component" value="Unassembled WGS sequence"/>
</dbReference>
<dbReference type="RefSeq" id="WP_108558490.1">
    <property type="nucleotide sequence ID" value="NZ_MUXE01000005.1"/>
</dbReference>
<keyword evidence="1" id="KW-1133">Transmembrane helix</keyword>
<keyword evidence="3" id="KW-1185">Reference proteome</keyword>
<proteinExistence type="predicted"/>
<keyword evidence="1" id="KW-0472">Membrane</keyword>
<reference evidence="2 3" key="1">
    <citation type="submission" date="2017-02" db="EMBL/GenBank/DDBJ databases">
        <title>Arcobacter caeni sp. nov, a new Arcobacter species isolated from reclaimed water.</title>
        <authorList>
            <person name="Figueras M.J."/>
            <person name="Perez-Cataluna A."/>
            <person name="Salas-Masso N."/>
        </authorList>
    </citation>
    <scope>NUCLEOTIDE SEQUENCE [LARGE SCALE GENOMIC DNA]</scope>
    <source>
        <strain evidence="2 3">RW17-10</strain>
    </source>
</reference>
<accession>A0A363D167</accession>